<dbReference type="InterPro" id="IPR016181">
    <property type="entry name" value="Acyl_CoA_acyltransferase"/>
</dbReference>
<evidence type="ECO:0000259" key="1">
    <source>
        <dbReference type="PROSITE" id="PS51186"/>
    </source>
</evidence>
<sequence>MKNGSKYPPFTEQCIPEVSDLNVLQRYRRLGVATNLLDYLERIAARRSPTVGLGVGLYADYGAAQRIYVRRGYLPDGRGVMYANQPVSAGRTVALDDNTTLMFTKQLDLDR</sequence>
<reference evidence="2" key="1">
    <citation type="submission" date="2021-06" db="EMBL/GenBank/DDBJ databases">
        <title>Novel species in genus Arthrobacter.</title>
        <authorList>
            <person name="Zhang G."/>
        </authorList>
    </citation>
    <scope>NUCLEOTIDE SEQUENCE</scope>
    <source>
        <strain evidence="2">Zg-ZUI122</strain>
    </source>
</reference>
<dbReference type="EMBL" id="CP076456">
    <property type="protein sequence ID" value="QWQ38142.1"/>
    <property type="molecule type" value="Genomic_DNA"/>
</dbReference>
<dbReference type="KEGG" id="asun:KG104_11160"/>
<dbReference type="CDD" id="cd04301">
    <property type="entry name" value="NAT_SF"/>
    <property type="match status" value="1"/>
</dbReference>
<protein>
    <submittedName>
        <fullName evidence="2">GNAT family N-acetyltransferase</fullName>
    </submittedName>
</protein>
<dbReference type="AlphaFoldDB" id="A0A975S962"/>
<gene>
    <name evidence="2" type="ORF">KG104_11160</name>
</gene>
<keyword evidence="3" id="KW-1185">Reference proteome</keyword>
<dbReference type="SUPFAM" id="SSF55729">
    <property type="entry name" value="Acyl-CoA N-acyltransferases (Nat)"/>
    <property type="match status" value="1"/>
</dbReference>
<dbReference type="Gene3D" id="3.40.630.30">
    <property type="match status" value="1"/>
</dbReference>
<dbReference type="Pfam" id="PF00583">
    <property type="entry name" value="Acetyltransf_1"/>
    <property type="match status" value="1"/>
</dbReference>
<dbReference type="PROSITE" id="PS51186">
    <property type="entry name" value="GNAT"/>
    <property type="match status" value="1"/>
</dbReference>
<name>A0A975S962_9MICC</name>
<dbReference type="RefSeq" id="WP_181032332.1">
    <property type="nucleotide sequence ID" value="NZ_CP076456.1"/>
</dbReference>
<dbReference type="GO" id="GO:0016747">
    <property type="term" value="F:acyltransferase activity, transferring groups other than amino-acyl groups"/>
    <property type="evidence" value="ECO:0007669"/>
    <property type="project" value="InterPro"/>
</dbReference>
<dbReference type="InterPro" id="IPR000182">
    <property type="entry name" value="GNAT_dom"/>
</dbReference>
<accession>A0A975S962</accession>
<proteinExistence type="predicted"/>
<dbReference type="Proteomes" id="UP000680588">
    <property type="component" value="Chromosome"/>
</dbReference>
<evidence type="ECO:0000313" key="3">
    <source>
        <dbReference type="Proteomes" id="UP000680588"/>
    </source>
</evidence>
<evidence type="ECO:0000313" key="2">
    <source>
        <dbReference type="EMBL" id="QWQ38142.1"/>
    </source>
</evidence>
<organism evidence="2 3">
    <name type="scientific">Arthrobacter sunyaminii</name>
    <dbReference type="NCBI Taxonomy" id="2816859"/>
    <lineage>
        <taxon>Bacteria</taxon>
        <taxon>Bacillati</taxon>
        <taxon>Actinomycetota</taxon>
        <taxon>Actinomycetes</taxon>
        <taxon>Micrococcales</taxon>
        <taxon>Micrococcaceae</taxon>
        <taxon>Arthrobacter</taxon>
    </lineage>
</organism>
<feature type="domain" description="N-acetyltransferase" evidence="1">
    <location>
        <begin position="1"/>
        <end position="94"/>
    </location>
</feature>